<evidence type="ECO:0000259" key="5">
    <source>
        <dbReference type="Pfam" id="PF13359"/>
    </source>
</evidence>
<comment type="caution">
    <text evidence="7">The sequence shown here is derived from an EMBL/GenBank/DDBJ whole genome shotgun (WGS) entry which is preliminary data.</text>
</comment>
<dbReference type="Pfam" id="PF13613">
    <property type="entry name" value="HTH_Tnp_4"/>
    <property type="match status" value="1"/>
</dbReference>
<feature type="coiled-coil region" evidence="3">
    <location>
        <begin position="46"/>
        <end position="73"/>
    </location>
</feature>
<dbReference type="Pfam" id="PF13359">
    <property type="entry name" value="DDE_Tnp_4"/>
    <property type="match status" value="1"/>
</dbReference>
<organism evidence="7 8">
    <name type="scientific">Porites evermanni</name>
    <dbReference type="NCBI Taxonomy" id="104178"/>
    <lineage>
        <taxon>Eukaryota</taxon>
        <taxon>Metazoa</taxon>
        <taxon>Cnidaria</taxon>
        <taxon>Anthozoa</taxon>
        <taxon>Hexacorallia</taxon>
        <taxon>Scleractinia</taxon>
        <taxon>Fungiina</taxon>
        <taxon>Poritidae</taxon>
        <taxon>Porites</taxon>
    </lineage>
</organism>
<evidence type="ECO:0000256" key="1">
    <source>
        <dbReference type="ARBA" id="ARBA00001968"/>
    </source>
</evidence>
<proteinExistence type="predicted"/>
<evidence type="ECO:0000259" key="6">
    <source>
        <dbReference type="Pfam" id="PF13613"/>
    </source>
</evidence>
<gene>
    <name evidence="7" type="ORF">PEVE_00037523</name>
</gene>
<dbReference type="PANTHER" id="PTHR23080">
    <property type="entry name" value="THAP DOMAIN PROTEIN"/>
    <property type="match status" value="1"/>
</dbReference>
<evidence type="ECO:0008006" key="9">
    <source>
        <dbReference type="Google" id="ProtNLM"/>
    </source>
</evidence>
<evidence type="ECO:0000313" key="7">
    <source>
        <dbReference type="EMBL" id="CAH3030180.1"/>
    </source>
</evidence>
<feature type="compositionally biased region" description="Polar residues" evidence="4">
    <location>
        <begin position="21"/>
        <end position="36"/>
    </location>
</feature>
<keyword evidence="2" id="KW-0479">Metal-binding</keyword>
<feature type="domain" description="Transposase Helix-turn-helix" evidence="6">
    <location>
        <begin position="136"/>
        <end position="187"/>
    </location>
</feature>
<keyword evidence="3" id="KW-0175">Coiled coil</keyword>
<dbReference type="EMBL" id="CALNXI010000617">
    <property type="protein sequence ID" value="CAH3030180.1"/>
    <property type="molecule type" value="Genomic_DNA"/>
</dbReference>
<name>A0ABN8MPW5_9CNID</name>
<comment type="cofactor">
    <cofactor evidence="1">
        <name>a divalent metal cation</name>
        <dbReference type="ChEBI" id="CHEBI:60240"/>
    </cofactor>
</comment>
<evidence type="ECO:0000313" key="8">
    <source>
        <dbReference type="Proteomes" id="UP001159427"/>
    </source>
</evidence>
<evidence type="ECO:0000256" key="3">
    <source>
        <dbReference type="SAM" id="Coils"/>
    </source>
</evidence>
<sequence length="394" mass="44341">MDVEDSFEESSNLSLPLETVSAASDQASPSFTVDQDQADASDNGVIRQLQQKITLLELKLADREESLREVKSENELLLSRQFSLEKIKDDNSAILFYTGFPSYGAMIKKMQYWKGERLGSQPYQEDENRKKPGPSRKLSFLNEFLLVLIRLKAGLFVQDLSDRFGVSISLVSRICITWINLLYYELKDIFPFPTQKLVCKNMQEESAEFATTRIILDCTELFIQRPSAMLAQSETWSDYKHHNTWKLLVGVTPNGQVSFLSDLWGGRVSDKQITRESGVLDLIERGDNIMVDRGFDIKDIGPEGVTVNMPPFLAGRDQLTAAETEETMTIASVRIHVERAIGRIKTYHILDGNLPNTLSPYAKQIATVCGLLTNFLPPLLTPANPKPLLSLLVT</sequence>
<dbReference type="PANTHER" id="PTHR23080:SF142">
    <property type="entry name" value="SI:CH211-69L10.4"/>
    <property type="match status" value="1"/>
</dbReference>
<reference evidence="7 8" key="1">
    <citation type="submission" date="2022-05" db="EMBL/GenBank/DDBJ databases">
        <authorList>
            <consortium name="Genoscope - CEA"/>
            <person name="William W."/>
        </authorList>
    </citation>
    <scope>NUCLEOTIDE SEQUENCE [LARGE SCALE GENOMIC DNA]</scope>
</reference>
<keyword evidence="8" id="KW-1185">Reference proteome</keyword>
<evidence type="ECO:0000256" key="2">
    <source>
        <dbReference type="ARBA" id="ARBA00022723"/>
    </source>
</evidence>
<feature type="domain" description="DDE Tnp4" evidence="5">
    <location>
        <begin position="216"/>
        <end position="374"/>
    </location>
</feature>
<dbReference type="InterPro" id="IPR027806">
    <property type="entry name" value="HARBI1_dom"/>
</dbReference>
<protein>
    <recommendedName>
        <fullName evidence="9">Transposase</fullName>
    </recommendedName>
</protein>
<accession>A0ABN8MPW5</accession>
<feature type="region of interest" description="Disordered" evidence="4">
    <location>
        <begin position="1"/>
        <end position="36"/>
    </location>
</feature>
<dbReference type="Proteomes" id="UP001159427">
    <property type="component" value="Unassembled WGS sequence"/>
</dbReference>
<dbReference type="InterPro" id="IPR027805">
    <property type="entry name" value="Transposase_HTH_dom"/>
</dbReference>
<evidence type="ECO:0000256" key="4">
    <source>
        <dbReference type="SAM" id="MobiDB-lite"/>
    </source>
</evidence>